<evidence type="ECO:0000313" key="8">
    <source>
        <dbReference type="EMBL" id="CAH1109271.1"/>
    </source>
</evidence>
<comment type="subcellular location">
    <subcellularLocation>
        <location evidence="1">Membrane</location>
        <topology evidence="1">Multi-pass membrane protein</topology>
    </subcellularLocation>
</comment>
<organism evidence="8 9">
    <name type="scientific">Psylliodes chrysocephalus</name>
    <dbReference type="NCBI Taxonomy" id="3402493"/>
    <lineage>
        <taxon>Eukaryota</taxon>
        <taxon>Metazoa</taxon>
        <taxon>Ecdysozoa</taxon>
        <taxon>Arthropoda</taxon>
        <taxon>Hexapoda</taxon>
        <taxon>Insecta</taxon>
        <taxon>Pterygota</taxon>
        <taxon>Neoptera</taxon>
        <taxon>Endopterygota</taxon>
        <taxon>Coleoptera</taxon>
        <taxon>Polyphaga</taxon>
        <taxon>Cucujiformia</taxon>
        <taxon>Chrysomeloidea</taxon>
        <taxon>Chrysomelidae</taxon>
        <taxon>Galerucinae</taxon>
        <taxon>Alticini</taxon>
        <taxon>Psylliodes</taxon>
    </lineage>
</organism>
<dbReference type="PANTHER" id="PTHR13144:SF0">
    <property type="entry name" value="PROTEIN TEX261"/>
    <property type="match status" value="1"/>
</dbReference>
<keyword evidence="4 7" id="KW-0812">Transmembrane</keyword>
<evidence type="ECO:0000256" key="6">
    <source>
        <dbReference type="ARBA" id="ARBA00023136"/>
    </source>
</evidence>
<evidence type="ECO:0000256" key="7">
    <source>
        <dbReference type="SAM" id="Phobius"/>
    </source>
</evidence>
<dbReference type="GO" id="GO:0000139">
    <property type="term" value="C:Golgi membrane"/>
    <property type="evidence" value="ECO:0007669"/>
    <property type="project" value="TreeGrafter"/>
</dbReference>
<evidence type="ECO:0000313" key="9">
    <source>
        <dbReference type="Proteomes" id="UP001153636"/>
    </source>
</evidence>
<evidence type="ECO:0000256" key="3">
    <source>
        <dbReference type="ARBA" id="ARBA00017877"/>
    </source>
</evidence>
<sequence>MIKCTKLFIMWFLTLISYLAIIIQVIFVTIAIAAGLYYLAELVEEYTTIAKKIIWWMNLGTFILYILLWIFENFPTSMILCGIVAQLTHFVILRSFPFVSFLSLEFIATVVFITINHYLAFSYFASVYHAFSEVIAYFTIFLWLVPFALFVSLSANDNVLPTSIDGTDADVVSNYFSKRSKKLGLLTVFNYAKESLLPVRTKKGF</sequence>
<accession>A0A9P0D3P3</accession>
<keyword evidence="6 7" id="KW-0472">Membrane</keyword>
<evidence type="ECO:0000256" key="2">
    <source>
        <dbReference type="ARBA" id="ARBA00008096"/>
    </source>
</evidence>
<feature type="transmembrane region" description="Helical" evidence="7">
    <location>
        <begin position="53"/>
        <end position="71"/>
    </location>
</feature>
<dbReference type="GO" id="GO:0006888">
    <property type="term" value="P:endoplasmic reticulum to Golgi vesicle-mediated transport"/>
    <property type="evidence" value="ECO:0007669"/>
    <property type="project" value="InterPro"/>
</dbReference>
<feature type="transmembrane region" description="Helical" evidence="7">
    <location>
        <begin position="134"/>
        <end position="153"/>
    </location>
</feature>
<dbReference type="InterPro" id="IPR007277">
    <property type="entry name" value="Svp26/Tex261"/>
</dbReference>
<evidence type="ECO:0000256" key="1">
    <source>
        <dbReference type="ARBA" id="ARBA00004141"/>
    </source>
</evidence>
<dbReference type="EMBL" id="OV651816">
    <property type="protein sequence ID" value="CAH1109271.1"/>
    <property type="molecule type" value="Genomic_DNA"/>
</dbReference>
<protein>
    <recommendedName>
        <fullName evidence="3">Protein TEX261</fullName>
    </recommendedName>
</protein>
<keyword evidence="5 7" id="KW-1133">Transmembrane helix</keyword>
<dbReference type="PANTHER" id="PTHR13144">
    <property type="entry name" value="TEX261 PROTEIN"/>
    <property type="match status" value="1"/>
</dbReference>
<reference evidence="8" key="1">
    <citation type="submission" date="2022-01" db="EMBL/GenBank/DDBJ databases">
        <authorList>
            <person name="King R."/>
        </authorList>
    </citation>
    <scope>NUCLEOTIDE SEQUENCE</scope>
</reference>
<name>A0A9P0D3P3_9CUCU</name>
<dbReference type="Pfam" id="PF04148">
    <property type="entry name" value="Erv26"/>
    <property type="match status" value="1"/>
</dbReference>
<gene>
    <name evidence="8" type="ORF">PSYICH_LOCUS10119</name>
</gene>
<dbReference type="Proteomes" id="UP001153636">
    <property type="component" value="Chromosome 4"/>
</dbReference>
<comment type="similarity">
    <text evidence="2">Belongs to the SVP26 family.</text>
</comment>
<dbReference type="AlphaFoldDB" id="A0A9P0D3P3"/>
<dbReference type="OrthoDB" id="28257at2759"/>
<evidence type="ECO:0000256" key="4">
    <source>
        <dbReference type="ARBA" id="ARBA00022692"/>
    </source>
</evidence>
<dbReference type="GO" id="GO:0097020">
    <property type="term" value="F:COPII receptor activity"/>
    <property type="evidence" value="ECO:0007669"/>
    <property type="project" value="InterPro"/>
</dbReference>
<dbReference type="GO" id="GO:0005789">
    <property type="term" value="C:endoplasmic reticulum membrane"/>
    <property type="evidence" value="ECO:0007669"/>
    <property type="project" value="TreeGrafter"/>
</dbReference>
<keyword evidence="9" id="KW-1185">Reference proteome</keyword>
<proteinExistence type="inferred from homology"/>
<evidence type="ECO:0000256" key="5">
    <source>
        <dbReference type="ARBA" id="ARBA00022989"/>
    </source>
</evidence>
<dbReference type="GO" id="GO:0030134">
    <property type="term" value="C:COPII-coated ER to Golgi transport vesicle"/>
    <property type="evidence" value="ECO:0007669"/>
    <property type="project" value="TreeGrafter"/>
</dbReference>
<feature type="transmembrane region" description="Helical" evidence="7">
    <location>
        <begin position="7"/>
        <end position="33"/>
    </location>
</feature>